<reference evidence="1 2" key="1">
    <citation type="submission" date="2019-12" db="EMBL/GenBank/DDBJ databases">
        <title>Whole-genome analyses of novel actinobacteria.</title>
        <authorList>
            <person name="Sahin N."/>
            <person name="Saygin H."/>
        </authorList>
    </citation>
    <scope>NUCLEOTIDE SEQUENCE [LARGE SCALE GENOMIC DNA]</scope>
    <source>
        <strain evidence="1 2">KC615</strain>
    </source>
</reference>
<sequence>MFTESNTIYILKGVLSLSDKFLIVIQAGPQDVGRAFHGLTYGQELHDEGYEVKIYFDGMGTQWIKEFDNPSHIFHSIFKEVQKLGIIKGACGYCTNFFDIEEEVNGAGVFVVGGAKDGHFSFVEHIKEGYTPIIM</sequence>
<dbReference type="EMBL" id="WUUL01000002">
    <property type="protein sequence ID" value="MXQ53096.1"/>
    <property type="molecule type" value="Genomic_DNA"/>
</dbReference>
<evidence type="ECO:0000313" key="2">
    <source>
        <dbReference type="Proteomes" id="UP000430692"/>
    </source>
</evidence>
<dbReference type="InterPro" id="IPR027396">
    <property type="entry name" value="DsrEFH-like"/>
</dbReference>
<protein>
    <recommendedName>
        <fullName evidence="3">DsrE/DsrF-like family protein</fullName>
    </recommendedName>
</protein>
<accession>A0A6I4VT61</accession>
<dbReference type="SUPFAM" id="SSF75169">
    <property type="entry name" value="DsrEFH-like"/>
    <property type="match status" value="1"/>
</dbReference>
<proteinExistence type="predicted"/>
<dbReference type="Gene3D" id="3.40.1260.10">
    <property type="entry name" value="DsrEFH-like"/>
    <property type="match status" value="1"/>
</dbReference>
<dbReference type="InterPro" id="IPR003787">
    <property type="entry name" value="Sulphur_relay_DsrE/F-like"/>
</dbReference>
<keyword evidence="2" id="KW-1185">Reference proteome</keyword>
<evidence type="ECO:0008006" key="3">
    <source>
        <dbReference type="Google" id="ProtNLM"/>
    </source>
</evidence>
<organism evidence="1 2">
    <name type="scientific">Shimazuella alba</name>
    <dbReference type="NCBI Taxonomy" id="2690964"/>
    <lineage>
        <taxon>Bacteria</taxon>
        <taxon>Bacillati</taxon>
        <taxon>Bacillota</taxon>
        <taxon>Bacilli</taxon>
        <taxon>Bacillales</taxon>
        <taxon>Thermoactinomycetaceae</taxon>
        <taxon>Shimazuella</taxon>
    </lineage>
</organism>
<dbReference type="AlphaFoldDB" id="A0A6I4VT61"/>
<evidence type="ECO:0000313" key="1">
    <source>
        <dbReference type="EMBL" id="MXQ53096.1"/>
    </source>
</evidence>
<name>A0A6I4VT61_9BACL</name>
<dbReference type="Pfam" id="PF02635">
    <property type="entry name" value="DsrE"/>
    <property type="match status" value="1"/>
</dbReference>
<dbReference type="Proteomes" id="UP000430692">
    <property type="component" value="Unassembled WGS sequence"/>
</dbReference>
<comment type="caution">
    <text evidence="1">The sequence shown here is derived from an EMBL/GenBank/DDBJ whole genome shotgun (WGS) entry which is preliminary data.</text>
</comment>
<gene>
    <name evidence="1" type="ORF">GSM42_04975</name>
</gene>